<sequence length="293" mass="32769">MPELPEMETYKNLLNERIAGKIVRSVEVTREKTVNVPVDAFKARVAGRRLVRVDRRAKMLLFRLDSGDSLALHLMLGGSMFYGTPEEAPERTAQVTLSFENGRSLYFHGLRLGYLHIYAPSELEEKLGKLGPDPLDPQFGPNDFIARLRKSRRALKFALTDQNVIAGIGNCYADEMCFAAAIHPLRKLGDIPDSELHALFGAMHSTLAEAIRYGGYMETPLYAGDALTGGYNDRCKVYDRGGEPCFRCGTPITKTESNGRKVFFCERCQRQGGERDGRDGGNKAEARRLSYQH</sequence>
<keyword evidence="14" id="KW-0234">DNA repair</keyword>
<comment type="subunit">
    <text evidence="4">Monomer.</text>
</comment>
<dbReference type="InterPro" id="IPR015886">
    <property type="entry name" value="H2TH_FPG"/>
</dbReference>
<dbReference type="Pfam" id="PF06827">
    <property type="entry name" value="zf-FPG_IleRS"/>
    <property type="match status" value="1"/>
</dbReference>
<keyword evidence="11 24" id="KW-0378">Hydrolase</keyword>
<dbReference type="NCBIfam" id="TIGR00577">
    <property type="entry name" value="fpg"/>
    <property type="match status" value="1"/>
</dbReference>
<evidence type="ECO:0000256" key="10">
    <source>
        <dbReference type="ARBA" id="ARBA00022771"/>
    </source>
</evidence>
<keyword evidence="12" id="KW-0862">Zinc</keyword>
<feature type="region of interest" description="Disordered" evidence="21">
    <location>
        <begin position="271"/>
        <end position="293"/>
    </location>
</feature>
<evidence type="ECO:0000256" key="12">
    <source>
        <dbReference type="ARBA" id="ARBA00022833"/>
    </source>
</evidence>
<reference evidence="24 25" key="1">
    <citation type="submission" date="2018-09" db="EMBL/GenBank/DDBJ databases">
        <title>Paenibacillus aracenensis nov. sp. isolated from a cave in southern Spain.</title>
        <authorList>
            <person name="Jurado V."/>
            <person name="Gutierrez-Patricio S."/>
            <person name="Gonzalez-Pimentel J.L."/>
            <person name="Miller A.Z."/>
            <person name="Laiz L."/>
            <person name="Saiz-Jimenez C."/>
        </authorList>
    </citation>
    <scope>NUCLEOTIDE SEQUENCE [LARGE SCALE GENOMIC DNA]</scope>
    <source>
        <strain evidence="24 25">DSM 22867</strain>
    </source>
</reference>
<keyword evidence="9" id="KW-0227">DNA damage</keyword>
<dbReference type="GO" id="GO:0034039">
    <property type="term" value="F:8-oxo-7,8-dihydroguanine DNA N-glycosylase activity"/>
    <property type="evidence" value="ECO:0007669"/>
    <property type="project" value="TreeGrafter"/>
</dbReference>
<dbReference type="GO" id="GO:0008270">
    <property type="term" value="F:zinc ion binding"/>
    <property type="evidence" value="ECO:0007669"/>
    <property type="project" value="UniProtKB-KW"/>
</dbReference>
<evidence type="ECO:0000256" key="19">
    <source>
        <dbReference type="ARBA" id="ARBA00044632"/>
    </source>
</evidence>
<dbReference type="Pfam" id="PF01149">
    <property type="entry name" value="Fapy_DNA_glyco"/>
    <property type="match status" value="1"/>
</dbReference>
<comment type="caution">
    <text evidence="24">The sequence shown here is derived from an EMBL/GenBank/DDBJ whole genome shotgun (WGS) entry which is preliminary data.</text>
</comment>
<dbReference type="GO" id="GO:0006284">
    <property type="term" value="P:base-excision repair"/>
    <property type="evidence" value="ECO:0007669"/>
    <property type="project" value="InterPro"/>
</dbReference>
<dbReference type="AlphaFoldDB" id="A0A3A1UPI8"/>
<evidence type="ECO:0000256" key="18">
    <source>
        <dbReference type="ARBA" id="ARBA00030638"/>
    </source>
</evidence>
<keyword evidence="10 20" id="KW-0863">Zinc-finger</keyword>
<dbReference type="SUPFAM" id="SSF46946">
    <property type="entry name" value="S13-like H2TH domain"/>
    <property type="match status" value="1"/>
</dbReference>
<evidence type="ECO:0000256" key="16">
    <source>
        <dbReference type="ARBA" id="ARBA00023268"/>
    </source>
</evidence>
<dbReference type="NCBIfam" id="NF002211">
    <property type="entry name" value="PRK01103.1"/>
    <property type="match status" value="1"/>
</dbReference>
<dbReference type="InterPro" id="IPR035937">
    <property type="entry name" value="FPG_N"/>
</dbReference>
<evidence type="ECO:0000256" key="21">
    <source>
        <dbReference type="SAM" id="MobiDB-lite"/>
    </source>
</evidence>
<accession>A0A3A1UPI8</accession>
<keyword evidence="17 24" id="KW-0326">Glycosidase</keyword>
<dbReference type="PROSITE" id="PS51068">
    <property type="entry name" value="FPG_CAT"/>
    <property type="match status" value="1"/>
</dbReference>
<keyword evidence="25" id="KW-1185">Reference proteome</keyword>
<dbReference type="InterPro" id="IPR012319">
    <property type="entry name" value="FPG_cat"/>
</dbReference>
<name>A0A3A1UPI8_9BACL</name>
<keyword evidence="13" id="KW-0238">DNA-binding</keyword>
<keyword evidence="8" id="KW-0479">Metal-binding</keyword>
<dbReference type="EC" id="3.2.2.23" evidence="5"/>
<protein>
    <recommendedName>
        <fullName evidence="7">Formamidopyrimidine-DNA glycosylase</fullName>
        <ecNumber evidence="5">3.2.2.23</ecNumber>
        <ecNumber evidence="6">4.2.99.18</ecNumber>
    </recommendedName>
    <alternativeName>
        <fullName evidence="18">DNA-(apurinic or apyrimidinic site) lyase MutM</fullName>
    </alternativeName>
</protein>
<dbReference type="GO" id="GO:0140078">
    <property type="term" value="F:class I DNA-(apurinic or apyrimidinic site) endonuclease activity"/>
    <property type="evidence" value="ECO:0007669"/>
    <property type="project" value="UniProtKB-EC"/>
</dbReference>
<evidence type="ECO:0000256" key="8">
    <source>
        <dbReference type="ARBA" id="ARBA00022723"/>
    </source>
</evidence>
<feature type="domain" description="FPG-type" evidence="22">
    <location>
        <begin position="236"/>
        <end position="270"/>
    </location>
</feature>
<evidence type="ECO:0000256" key="3">
    <source>
        <dbReference type="ARBA" id="ARBA00009409"/>
    </source>
</evidence>
<dbReference type="InterPro" id="IPR010979">
    <property type="entry name" value="Ribosomal_uS13-like_H2TH"/>
</dbReference>
<evidence type="ECO:0000256" key="6">
    <source>
        <dbReference type="ARBA" id="ARBA00012720"/>
    </source>
</evidence>
<evidence type="ECO:0000313" key="25">
    <source>
        <dbReference type="Proteomes" id="UP000266482"/>
    </source>
</evidence>
<evidence type="ECO:0000256" key="17">
    <source>
        <dbReference type="ARBA" id="ARBA00023295"/>
    </source>
</evidence>
<evidence type="ECO:0000256" key="2">
    <source>
        <dbReference type="ARBA" id="ARBA00001947"/>
    </source>
</evidence>
<dbReference type="GO" id="GO:0003684">
    <property type="term" value="F:damaged DNA binding"/>
    <property type="evidence" value="ECO:0007669"/>
    <property type="project" value="InterPro"/>
</dbReference>
<dbReference type="SUPFAM" id="SSF81624">
    <property type="entry name" value="N-terminal domain of MutM-like DNA repair proteins"/>
    <property type="match status" value="1"/>
</dbReference>
<dbReference type="InterPro" id="IPR000214">
    <property type="entry name" value="Znf_DNA_glyclase/AP_lyase"/>
</dbReference>
<evidence type="ECO:0000259" key="23">
    <source>
        <dbReference type="PROSITE" id="PS51068"/>
    </source>
</evidence>
<dbReference type="PANTHER" id="PTHR22993:SF9">
    <property type="entry name" value="FORMAMIDOPYRIMIDINE-DNA GLYCOSYLASE"/>
    <property type="match status" value="1"/>
</dbReference>
<proteinExistence type="inferred from homology"/>
<dbReference type="SMART" id="SM01232">
    <property type="entry name" value="H2TH"/>
    <property type="match status" value="1"/>
</dbReference>
<dbReference type="Gene3D" id="3.20.190.10">
    <property type="entry name" value="MutM-like, N-terminal"/>
    <property type="match status" value="1"/>
</dbReference>
<comment type="similarity">
    <text evidence="3">Belongs to the FPG family.</text>
</comment>
<dbReference type="InterPro" id="IPR010663">
    <property type="entry name" value="Znf_FPG/IleRS"/>
</dbReference>
<evidence type="ECO:0000256" key="5">
    <source>
        <dbReference type="ARBA" id="ARBA00012024"/>
    </source>
</evidence>
<keyword evidence="15" id="KW-0456">Lyase</keyword>
<evidence type="ECO:0000256" key="15">
    <source>
        <dbReference type="ARBA" id="ARBA00023239"/>
    </source>
</evidence>
<gene>
    <name evidence="24" type="primary">mutM</name>
    <name evidence="24" type="ORF">D3P08_21700</name>
</gene>
<dbReference type="GO" id="GO:0003690">
    <property type="term" value="F:double-stranded DNA binding"/>
    <property type="evidence" value="ECO:0007669"/>
    <property type="project" value="UniProtKB-ARBA"/>
</dbReference>
<evidence type="ECO:0000313" key="24">
    <source>
        <dbReference type="EMBL" id="RIX50165.1"/>
    </source>
</evidence>
<feature type="domain" description="Formamidopyrimidine-DNA glycosylase catalytic" evidence="23">
    <location>
        <begin position="2"/>
        <end position="114"/>
    </location>
</feature>
<dbReference type="SMART" id="SM00898">
    <property type="entry name" value="Fapy_DNA_glyco"/>
    <property type="match status" value="1"/>
</dbReference>
<dbReference type="EC" id="4.2.99.18" evidence="6"/>
<evidence type="ECO:0000256" key="4">
    <source>
        <dbReference type="ARBA" id="ARBA00011245"/>
    </source>
</evidence>
<evidence type="ECO:0000256" key="13">
    <source>
        <dbReference type="ARBA" id="ARBA00023125"/>
    </source>
</evidence>
<dbReference type="PANTHER" id="PTHR22993">
    <property type="entry name" value="FORMAMIDOPYRIMIDINE-DNA GLYCOSYLASE"/>
    <property type="match status" value="1"/>
</dbReference>
<comment type="cofactor">
    <cofactor evidence="2">
        <name>Zn(2+)</name>
        <dbReference type="ChEBI" id="CHEBI:29105"/>
    </cofactor>
</comment>
<organism evidence="24 25">
    <name type="scientific">Paenibacillus nanensis</name>
    <dbReference type="NCBI Taxonomy" id="393251"/>
    <lineage>
        <taxon>Bacteria</taxon>
        <taxon>Bacillati</taxon>
        <taxon>Bacillota</taxon>
        <taxon>Bacilli</taxon>
        <taxon>Bacillales</taxon>
        <taxon>Paenibacillaceae</taxon>
        <taxon>Paenibacillus</taxon>
    </lineage>
</organism>
<keyword evidence="16" id="KW-0511">Multifunctional enzyme</keyword>
<dbReference type="RefSeq" id="WP_119602213.1">
    <property type="nucleotide sequence ID" value="NZ_QXQA01000016.1"/>
</dbReference>
<comment type="catalytic activity">
    <reaction evidence="19">
        <text>2'-deoxyribonucleotide-(2'-deoxyribose 5'-phosphate)-2'-deoxyribonucleotide-DNA = a 3'-end 2'-deoxyribonucleotide-(2,3-dehydro-2,3-deoxyribose 5'-phosphate)-DNA + a 5'-end 5'-phospho-2'-deoxyribonucleoside-DNA + H(+)</text>
        <dbReference type="Rhea" id="RHEA:66592"/>
        <dbReference type="Rhea" id="RHEA-COMP:13180"/>
        <dbReference type="Rhea" id="RHEA-COMP:16897"/>
        <dbReference type="Rhea" id="RHEA-COMP:17067"/>
        <dbReference type="ChEBI" id="CHEBI:15378"/>
        <dbReference type="ChEBI" id="CHEBI:136412"/>
        <dbReference type="ChEBI" id="CHEBI:157695"/>
        <dbReference type="ChEBI" id="CHEBI:167181"/>
        <dbReference type="EC" id="4.2.99.18"/>
    </reaction>
</comment>
<dbReference type="FunFam" id="1.10.8.50:FF:000003">
    <property type="entry name" value="Formamidopyrimidine-DNA glycosylase"/>
    <property type="match status" value="1"/>
</dbReference>
<dbReference type="Pfam" id="PF06831">
    <property type="entry name" value="H2TH"/>
    <property type="match status" value="1"/>
</dbReference>
<dbReference type="OrthoDB" id="9800855at2"/>
<evidence type="ECO:0000256" key="9">
    <source>
        <dbReference type="ARBA" id="ARBA00022763"/>
    </source>
</evidence>
<dbReference type="SUPFAM" id="SSF57716">
    <property type="entry name" value="Glucocorticoid receptor-like (DNA-binding domain)"/>
    <property type="match status" value="1"/>
</dbReference>
<evidence type="ECO:0000256" key="14">
    <source>
        <dbReference type="ARBA" id="ARBA00023204"/>
    </source>
</evidence>
<dbReference type="EMBL" id="QXQA01000016">
    <property type="protein sequence ID" value="RIX50165.1"/>
    <property type="molecule type" value="Genomic_DNA"/>
</dbReference>
<dbReference type="InterPro" id="IPR020629">
    <property type="entry name" value="FPG_Glyclase"/>
</dbReference>
<comment type="catalytic activity">
    <reaction evidence="1">
        <text>Hydrolysis of DNA containing ring-opened 7-methylguanine residues, releasing 2,6-diamino-4-hydroxy-5-(N-methyl)formamidopyrimidine.</text>
        <dbReference type="EC" id="3.2.2.23"/>
    </reaction>
</comment>
<dbReference type="PROSITE" id="PS51066">
    <property type="entry name" value="ZF_FPG_2"/>
    <property type="match status" value="1"/>
</dbReference>
<dbReference type="Proteomes" id="UP000266482">
    <property type="component" value="Unassembled WGS sequence"/>
</dbReference>
<evidence type="ECO:0000256" key="11">
    <source>
        <dbReference type="ARBA" id="ARBA00022801"/>
    </source>
</evidence>
<evidence type="ECO:0000256" key="7">
    <source>
        <dbReference type="ARBA" id="ARBA00016240"/>
    </source>
</evidence>
<evidence type="ECO:0000259" key="22">
    <source>
        <dbReference type="PROSITE" id="PS51066"/>
    </source>
</evidence>
<evidence type="ECO:0000256" key="20">
    <source>
        <dbReference type="PROSITE-ProRule" id="PRU00391"/>
    </source>
</evidence>
<dbReference type="Gene3D" id="1.10.8.50">
    <property type="match status" value="1"/>
</dbReference>
<evidence type="ECO:0000256" key="1">
    <source>
        <dbReference type="ARBA" id="ARBA00001668"/>
    </source>
</evidence>